<dbReference type="EMBL" id="JAEMHM010000005">
    <property type="protein sequence ID" value="MBJ6724495.1"/>
    <property type="molecule type" value="Genomic_DNA"/>
</dbReference>
<organism evidence="1 2">
    <name type="scientific">Geomesophilobacter sediminis</name>
    <dbReference type="NCBI Taxonomy" id="2798584"/>
    <lineage>
        <taxon>Bacteria</taxon>
        <taxon>Pseudomonadati</taxon>
        <taxon>Thermodesulfobacteriota</taxon>
        <taxon>Desulfuromonadia</taxon>
        <taxon>Geobacterales</taxon>
        <taxon>Geobacteraceae</taxon>
        <taxon>Geomesophilobacter</taxon>
    </lineage>
</organism>
<proteinExistence type="predicted"/>
<dbReference type="PANTHER" id="PTHR41247:SF1">
    <property type="entry name" value="HTH-TYPE TRANSCRIPTIONAL REPRESSOR YCNK"/>
    <property type="match status" value="1"/>
</dbReference>
<evidence type="ECO:0000313" key="1">
    <source>
        <dbReference type="EMBL" id="MBJ6724495.1"/>
    </source>
</evidence>
<dbReference type="RefSeq" id="WP_199383342.1">
    <property type="nucleotide sequence ID" value="NZ_JAEMHM010000005.1"/>
</dbReference>
<keyword evidence="2" id="KW-1185">Reference proteome</keyword>
<accession>A0A8J7LV36</accession>
<sequence>MRRGRIWFLTVLAFTLMAGVTLWADDIADHRSCAFCGMDRLTYGYSRALVRFADGTQEATCSLNCAVFKIDEKKQTPVKELLVADHDTRQLVAAAKAYWVIGGDERGVMTRRPKWAFADQRAAEHFVQEHGGSRVDWEKALHAAREDAGLE</sequence>
<protein>
    <submittedName>
        <fullName evidence="1">Nitrous oxide reductase accessory protein NosL</fullName>
    </submittedName>
</protein>
<evidence type="ECO:0000313" key="2">
    <source>
        <dbReference type="Proteomes" id="UP000636888"/>
    </source>
</evidence>
<dbReference type="Proteomes" id="UP000636888">
    <property type="component" value="Unassembled WGS sequence"/>
</dbReference>
<dbReference type="AlphaFoldDB" id="A0A8J7LV36"/>
<dbReference type="SUPFAM" id="SSF160387">
    <property type="entry name" value="NosL/MerB-like"/>
    <property type="match status" value="1"/>
</dbReference>
<gene>
    <name evidence="1" type="ORF">JFN93_07240</name>
</gene>
<dbReference type="PANTHER" id="PTHR41247">
    <property type="entry name" value="HTH-TYPE TRANSCRIPTIONAL REPRESSOR YCNK"/>
    <property type="match status" value="1"/>
</dbReference>
<dbReference type="InterPro" id="IPR008719">
    <property type="entry name" value="N2O_reductase_NosL"/>
</dbReference>
<reference evidence="1" key="1">
    <citation type="submission" date="2020-12" db="EMBL/GenBank/DDBJ databases">
        <title>Geomonas sp. Red875, isolated from river sediment.</title>
        <authorList>
            <person name="Xu Z."/>
            <person name="Zhang Z."/>
            <person name="Masuda Y."/>
            <person name="Itoh H."/>
            <person name="Senoo K."/>
        </authorList>
    </citation>
    <scope>NUCLEOTIDE SEQUENCE</scope>
    <source>
        <strain evidence="1">Red875</strain>
    </source>
</reference>
<name>A0A8J7LV36_9BACT</name>
<dbReference type="Gene3D" id="3.30.70.2050">
    <property type="match status" value="1"/>
</dbReference>
<comment type="caution">
    <text evidence="1">The sequence shown here is derived from an EMBL/GenBank/DDBJ whole genome shotgun (WGS) entry which is preliminary data.</text>
</comment>
<dbReference type="Pfam" id="PF05573">
    <property type="entry name" value="NosL"/>
    <property type="match status" value="1"/>
</dbReference>